<dbReference type="EC" id="3.5.2.17" evidence="8"/>
<comment type="function">
    <text evidence="2">Catalyzes the hydrolysis of 5-hydroxyisourate (HIU) to 2-oxo-4-hydroxy-4-carboxy-5-ureidoimidazoline (OHCU).</text>
</comment>
<dbReference type="InterPro" id="IPR036817">
    <property type="entry name" value="Transthyretin/HIU_hydrolase_sf"/>
</dbReference>
<dbReference type="CDD" id="cd05822">
    <property type="entry name" value="TLP_HIUase"/>
    <property type="match status" value="1"/>
</dbReference>
<gene>
    <name evidence="10" type="primary">uraH</name>
    <name evidence="10" type="ORF">H5J25_11860</name>
</gene>
<keyword evidence="11" id="KW-1185">Reference proteome</keyword>
<dbReference type="InterPro" id="IPR023418">
    <property type="entry name" value="Thyroxine_BS"/>
</dbReference>
<evidence type="ECO:0000313" key="11">
    <source>
        <dbReference type="Proteomes" id="UP000595894"/>
    </source>
</evidence>
<dbReference type="Pfam" id="PF00576">
    <property type="entry name" value="Transthyretin"/>
    <property type="match status" value="1"/>
</dbReference>
<comment type="catalytic activity">
    <reaction evidence="1 8">
        <text>5-hydroxyisourate + H2O = 5-hydroxy-2-oxo-4-ureido-2,5-dihydro-1H-imidazole-5-carboxylate + H(+)</text>
        <dbReference type="Rhea" id="RHEA:23736"/>
        <dbReference type="ChEBI" id="CHEBI:15377"/>
        <dbReference type="ChEBI" id="CHEBI:15378"/>
        <dbReference type="ChEBI" id="CHEBI:18072"/>
        <dbReference type="ChEBI" id="CHEBI:58639"/>
        <dbReference type="EC" id="3.5.2.17"/>
    </reaction>
</comment>
<dbReference type="PRINTS" id="PR00189">
    <property type="entry name" value="TRNSTHYRETIN"/>
</dbReference>
<evidence type="ECO:0000313" key="10">
    <source>
        <dbReference type="EMBL" id="QQV76209.1"/>
    </source>
</evidence>
<dbReference type="GO" id="GO:0033971">
    <property type="term" value="F:hydroxyisourate hydrolase activity"/>
    <property type="evidence" value="ECO:0007669"/>
    <property type="project" value="UniProtKB-EC"/>
</dbReference>
<feature type="domain" description="Transthyretin/hydroxyisourate hydrolase" evidence="9">
    <location>
        <begin position="1"/>
        <end position="111"/>
    </location>
</feature>
<evidence type="ECO:0000256" key="5">
    <source>
        <dbReference type="ARBA" id="ARBA00022631"/>
    </source>
</evidence>
<keyword evidence="6 8" id="KW-0378">Hydrolase</keyword>
<dbReference type="InterPro" id="IPR023419">
    <property type="entry name" value="Transthyretin_CS"/>
</dbReference>
<dbReference type="RefSeq" id="WP_202091231.1">
    <property type="nucleotide sequence ID" value="NZ_CP061035.1"/>
</dbReference>
<accession>A0A974S370</accession>
<dbReference type="PANTHER" id="PTHR10395:SF7">
    <property type="entry name" value="5-HYDROXYISOURATE HYDROLASE"/>
    <property type="match status" value="1"/>
</dbReference>
<evidence type="ECO:0000256" key="4">
    <source>
        <dbReference type="ARBA" id="ARBA00011881"/>
    </source>
</evidence>
<dbReference type="AlphaFoldDB" id="A0A974S370"/>
<sequence length="112" mass="11640">MTGLTTHVLDTASGRPAAGVAVRLFHAGELIASGTTNRDGRCPELLGAGAVGAGRYALEFGVADYYRAAGVVLADPPFLDVVRIDFGIAETGGHYHVPLLVSPYGYSTYRGS</sequence>
<feature type="binding site" evidence="7">
    <location>
        <position position="41"/>
    </location>
    <ligand>
        <name>substrate</name>
    </ligand>
</feature>
<evidence type="ECO:0000256" key="1">
    <source>
        <dbReference type="ARBA" id="ARBA00001043"/>
    </source>
</evidence>
<feature type="binding site" evidence="7">
    <location>
        <position position="109"/>
    </location>
    <ligand>
        <name>substrate</name>
    </ligand>
</feature>
<keyword evidence="5 8" id="KW-0659">Purine metabolism</keyword>
<proteinExistence type="inferred from homology"/>
<organism evidence="10 11">
    <name type="scientific">Sphingomonas aliaeris</name>
    <dbReference type="NCBI Taxonomy" id="2759526"/>
    <lineage>
        <taxon>Bacteria</taxon>
        <taxon>Pseudomonadati</taxon>
        <taxon>Pseudomonadota</taxon>
        <taxon>Alphaproteobacteria</taxon>
        <taxon>Sphingomonadales</taxon>
        <taxon>Sphingomonadaceae</taxon>
        <taxon>Sphingomonas</taxon>
    </lineage>
</organism>
<dbReference type="Proteomes" id="UP000595894">
    <property type="component" value="Chromosome"/>
</dbReference>
<dbReference type="KEGG" id="sari:H5J25_11860"/>
<dbReference type="PROSITE" id="PS00769">
    <property type="entry name" value="TRANSTHYRETIN_2"/>
    <property type="match status" value="1"/>
</dbReference>
<dbReference type="Gene3D" id="2.60.40.180">
    <property type="entry name" value="Transthyretin/hydroxyisourate hydrolase domain"/>
    <property type="match status" value="1"/>
</dbReference>
<evidence type="ECO:0000256" key="6">
    <source>
        <dbReference type="ARBA" id="ARBA00022801"/>
    </source>
</evidence>
<protein>
    <recommendedName>
        <fullName evidence="8">5-hydroxyisourate hydrolase</fullName>
        <shortName evidence="8">HIU hydrolase</shortName>
        <shortName evidence="8">HIUHase</shortName>
        <ecNumber evidence="8">3.5.2.17</ecNumber>
    </recommendedName>
</protein>
<evidence type="ECO:0000256" key="3">
    <source>
        <dbReference type="ARBA" id="ARBA00009850"/>
    </source>
</evidence>
<dbReference type="InterPro" id="IPR014306">
    <property type="entry name" value="Hydroxyisourate_hydrolase"/>
</dbReference>
<dbReference type="SUPFAM" id="SSF49472">
    <property type="entry name" value="Transthyretin (synonym: prealbumin)"/>
    <property type="match status" value="1"/>
</dbReference>
<name>A0A974S370_9SPHN</name>
<dbReference type="GO" id="GO:0006144">
    <property type="term" value="P:purine nucleobase metabolic process"/>
    <property type="evidence" value="ECO:0007669"/>
    <property type="project" value="UniProtKB-KW"/>
</dbReference>
<comment type="subunit">
    <text evidence="4 8">Homotetramer.</text>
</comment>
<evidence type="ECO:0000256" key="8">
    <source>
        <dbReference type="RuleBase" id="RU361270"/>
    </source>
</evidence>
<feature type="binding site" evidence="7">
    <location>
        <position position="7"/>
    </location>
    <ligand>
        <name>substrate</name>
    </ligand>
</feature>
<evidence type="ECO:0000256" key="7">
    <source>
        <dbReference type="PIRSR" id="PIRSR600895-51"/>
    </source>
</evidence>
<dbReference type="SMART" id="SM00095">
    <property type="entry name" value="TR_THY"/>
    <property type="match status" value="1"/>
</dbReference>
<dbReference type="InterPro" id="IPR000895">
    <property type="entry name" value="Transthyretin/HIU_hydrolase"/>
</dbReference>
<reference evidence="11" key="1">
    <citation type="submission" date="2020-09" db="EMBL/GenBank/DDBJ databases">
        <title>Sphingomonas sp., a new species isolated from pork steak.</title>
        <authorList>
            <person name="Heidler von Heilborn D."/>
        </authorList>
    </citation>
    <scope>NUCLEOTIDE SEQUENCE [LARGE SCALE GENOMIC DNA]</scope>
</reference>
<dbReference type="NCBIfam" id="TIGR02962">
    <property type="entry name" value="hdxy_isourate"/>
    <property type="match status" value="1"/>
</dbReference>
<evidence type="ECO:0000259" key="9">
    <source>
        <dbReference type="SMART" id="SM00095"/>
    </source>
</evidence>
<evidence type="ECO:0000256" key="2">
    <source>
        <dbReference type="ARBA" id="ARBA00002704"/>
    </source>
</evidence>
<dbReference type="PANTHER" id="PTHR10395">
    <property type="entry name" value="URICASE AND TRANSTHYRETIN-RELATED"/>
    <property type="match status" value="1"/>
</dbReference>
<comment type="similarity">
    <text evidence="3 8">Belongs to the transthyretin family. 5-hydroxyisourate hydrolase subfamily.</text>
</comment>
<dbReference type="InterPro" id="IPR023416">
    <property type="entry name" value="Transthyretin/HIU_hydrolase_d"/>
</dbReference>
<dbReference type="PROSITE" id="PS00768">
    <property type="entry name" value="TRANSTHYRETIN_1"/>
    <property type="match status" value="1"/>
</dbReference>
<dbReference type="EMBL" id="CP061035">
    <property type="protein sequence ID" value="QQV76209.1"/>
    <property type="molecule type" value="Genomic_DNA"/>
</dbReference>